<keyword evidence="5 15" id="KW-0109">Calcium transport</keyword>
<dbReference type="PANTHER" id="PTHR33904">
    <property type="entry name" value="ESSENTIAL MCU REGULATOR, MITOCHONDRIAL"/>
    <property type="match status" value="1"/>
</dbReference>
<evidence type="ECO:0000256" key="7">
    <source>
        <dbReference type="ARBA" id="ARBA00022792"/>
    </source>
</evidence>
<keyword evidence="12 15" id="KW-0496">Mitochondrion</keyword>
<comment type="similarity">
    <text evidence="2 15">Belongs to the SMDT1/EMRE family.</text>
</comment>
<dbReference type="GO" id="GO:0051560">
    <property type="term" value="P:mitochondrial calcium ion homeostasis"/>
    <property type="evidence" value="ECO:0000318"/>
    <property type="project" value="GO_Central"/>
</dbReference>
<keyword evidence="7 15" id="KW-0999">Mitochondrion inner membrane</keyword>
<dbReference type="Bgee" id="ENSMODG00000025054">
    <property type="expression patterns" value="Expressed in spermatocyte and 3 other cell types or tissues"/>
</dbReference>
<dbReference type="InParanoid" id="F6PLZ3"/>
<evidence type="ECO:0000256" key="3">
    <source>
        <dbReference type="ARBA" id="ARBA00022180"/>
    </source>
</evidence>
<reference evidence="17" key="2">
    <citation type="submission" date="2025-08" db="UniProtKB">
        <authorList>
            <consortium name="Ensembl"/>
        </authorList>
    </citation>
    <scope>IDENTIFICATION</scope>
</reference>
<feature type="region of interest" description="Disordered" evidence="16">
    <location>
        <begin position="22"/>
        <end position="55"/>
    </location>
</feature>
<dbReference type="HOGENOM" id="CLU_172921_0_1_1"/>
<keyword evidence="4 15" id="KW-0813">Transport</keyword>
<organism evidence="17 18">
    <name type="scientific">Monodelphis domestica</name>
    <name type="common">Gray short-tailed opossum</name>
    <dbReference type="NCBI Taxonomy" id="13616"/>
    <lineage>
        <taxon>Eukaryota</taxon>
        <taxon>Metazoa</taxon>
        <taxon>Chordata</taxon>
        <taxon>Craniata</taxon>
        <taxon>Vertebrata</taxon>
        <taxon>Euteleostomi</taxon>
        <taxon>Mammalia</taxon>
        <taxon>Metatheria</taxon>
        <taxon>Didelphimorphia</taxon>
        <taxon>Didelphidae</taxon>
        <taxon>Monodelphis</taxon>
    </lineage>
</organism>
<comment type="subcellular location">
    <subcellularLocation>
        <location evidence="1 15">Mitochondrion inner membrane</location>
        <topology evidence="1 15">Single-pass membrane protein</topology>
    </subcellularLocation>
</comment>
<reference evidence="17" key="3">
    <citation type="submission" date="2025-09" db="UniProtKB">
        <authorList>
            <consortium name="Ensembl"/>
        </authorList>
    </citation>
    <scope>IDENTIFICATION</scope>
</reference>
<name>F6PLZ3_MONDO</name>
<comment type="subunit">
    <text evidence="15">Component of the uniplex complex. Interacts (via the transmembrane region) with MCU (via the first transmembrane region); the interaction is direct.</text>
</comment>
<proteinExistence type="inferred from homology"/>
<evidence type="ECO:0000313" key="18">
    <source>
        <dbReference type="Proteomes" id="UP000002280"/>
    </source>
</evidence>
<evidence type="ECO:0000256" key="1">
    <source>
        <dbReference type="ARBA" id="ARBA00004434"/>
    </source>
</evidence>
<dbReference type="AlphaFoldDB" id="F6PLZ3"/>
<keyword evidence="8 15" id="KW-0106">Calcium</keyword>
<keyword evidence="11 15" id="KW-0406">Ion transport</keyword>
<protein>
    <recommendedName>
        <fullName evidence="3 15">Essential MCU regulator, mitochondrial</fullName>
    </recommendedName>
    <alternativeName>
        <fullName evidence="14 15">Single-pass membrane protein with aspartate-rich tail 1, mitochondrial</fullName>
    </alternativeName>
</protein>
<dbReference type="Ensembl" id="ENSMODT00000015996.3">
    <property type="protein sequence ID" value="ENSMODP00000015706.3"/>
    <property type="gene ID" value="ENSMODG00000025054.2"/>
</dbReference>
<evidence type="ECO:0000256" key="14">
    <source>
        <dbReference type="ARBA" id="ARBA00031235"/>
    </source>
</evidence>
<evidence type="ECO:0000313" key="17">
    <source>
        <dbReference type="Ensembl" id="ENSMODP00000015706.3"/>
    </source>
</evidence>
<evidence type="ECO:0000256" key="10">
    <source>
        <dbReference type="ARBA" id="ARBA00022989"/>
    </source>
</evidence>
<evidence type="ECO:0000256" key="15">
    <source>
        <dbReference type="RuleBase" id="RU369077"/>
    </source>
</evidence>
<evidence type="ECO:0000256" key="5">
    <source>
        <dbReference type="ARBA" id="ARBA00022568"/>
    </source>
</evidence>
<evidence type="ECO:0000256" key="4">
    <source>
        <dbReference type="ARBA" id="ARBA00022448"/>
    </source>
</evidence>
<evidence type="ECO:0000256" key="2">
    <source>
        <dbReference type="ARBA" id="ARBA00008958"/>
    </source>
</evidence>
<dbReference type="InterPro" id="IPR018782">
    <property type="entry name" value="MCU_reg"/>
</dbReference>
<comment type="function">
    <text evidence="15">Essential regulatory subunit of the mitochondrial calcium uniporter complex (uniplex), a complex that mediates calcium uptake into mitochondria.</text>
</comment>
<evidence type="ECO:0000256" key="16">
    <source>
        <dbReference type="SAM" id="MobiDB-lite"/>
    </source>
</evidence>
<evidence type="ECO:0000256" key="12">
    <source>
        <dbReference type="ARBA" id="ARBA00023128"/>
    </source>
</evidence>
<reference evidence="17 18" key="1">
    <citation type="journal article" date="2007" name="Nature">
        <title>Genome of the marsupial Monodelphis domestica reveals innovation in non-coding sequences.</title>
        <authorList>
            <person name="Mikkelsen T.S."/>
            <person name="Wakefield M.J."/>
            <person name="Aken B."/>
            <person name="Amemiya C.T."/>
            <person name="Chang J.L."/>
            <person name="Duke S."/>
            <person name="Garber M."/>
            <person name="Gentles A.J."/>
            <person name="Goodstadt L."/>
            <person name="Heger A."/>
            <person name="Jurka J."/>
            <person name="Kamal M."/>
            <person name="Mauceli E."/>
            <person name="Searle S.M."/>
            <person name="Sharpe T."/>
            <person name="Baker M.L."/>
            <person name="Batzer M.A."/>
            <person name="Benos P.V."/>
            <person name="Belov K."/>
            <person name="Clamp M."/>
            <person name="Cook A."/>
            <person name="Cuff J."/>
            <person name="Das R."/>
            <person name="Davidow L."/>
            <person name="Deakin J.E."/>
            <person name="Fazzari M.J."/>
            <person name="Glass J.L."/>
            <person name="Grabherr M."/>
            <person name="Greally J.M."/>
            <person name="Gu W."/>
            <person name="Hore T.A."/>
            <person name="Huttley G.A."/>
            <person name="Kleber M."/>
            <person name="Jirtle R.L."/>
            <person name="Koina E."/>
            <person name="Lee J.T."/>
            <person name="Mahony S."/>
            <person name="Marra M.A."/>
            <person name="Miller R.D."/>
            <person name="Nicholls R.D."/>
            <person name="Oda M."/>
            <person name="Papenfuss A.T."/>
            <person name="Parra Z.E."/>
            <person name="Pollock D.D."/>
            <person name="Ray D.A."/>
            <person name="Schein J.E."/>
            <person name="Speed T.P."/>
            <person name="Thompson K."/>
            <person name="VandeBerg J.L."/>
            <person name="Wade C.M."/>
            <person name="Walker J.A."/>
            <person name="Waters P.D."/>
            <person name="Webber C."/>
            <person name="Weidman J.R."/>
            <person name="Xie X."/>
            <person name="Zody M.C."/>
            <person name="Baldwin J."/>
            <person name="Abdouelleil A."/>
            <person name="Abdulkadir J."/>
            <person name="Abebe A."/>
            <person name="Abera B."/>
            <person name="Abreu J."/>
            <person name="Acer S.C."/>
            <person name="Aftuck L."/>
            <person name="Alexander A."/>
            <person name="An P."/>
            <person name="Anderson E."/>
            <person name="Anderson S."/>
            <person name="Arachi H."/>
            <person name="Azer M."/>
            <person name="Bachantsang P."/>
            <person name="Barry A."/>
            <person name="Bayul T."/>
            <person name="Berlin A."/>
            <person name="Bessette D."/>
            <person name="Bloom T."/>
            <person name="Bloom T."/>
            <person name="Boguslavskiy L."/>
            <person name="Bonnet C."/>
            <person name="Boukhgalter B."/>
            <person name="Bourzgui I."/>
            <person name="Brown A."/>
            <person name="Cahill P."/>
            <person name="Channer S."/>
            <person name="Cheshatsang Y."/>
            <person name="Chuda L."/>
            <person name="Citroen M."/>
            <person name="Collymore A."/>
            <person name="Cooke P."/>
            <person name="Costello M."/>
            <person name="D'Aco K."/>
            <person name="Daza R."/>
            <person name="De Haan G."/>
            <person name="DeGray S."/>
            <person name="DeMaso C."/>
            <person name="Dhargay N."/>
            <person name="Dooley K."/>
            <person name="Dooley E."/>
            <person name="Doricent M."/>
            <person name="Dorje P."/>
            <person name="Dorjee K."/>
            <person name="Dupes A."/>
            <person name="Elong R."/>
            <person name="Falk J."/>
            <person name="Farina A."/>
            <person name="Faro S."/>
            <person name="Ferguson D."/>
            <person name="Fisher S."/>
            <person name="Foley C.D."/>
            <person name="Franke A."/>
            <person name="Friedrich D."/>
            <person name="Gadbois L."/>
            <person name="Gearin G."/>
            <person name="Gearin C.R."/>
            <person name="Giannoukos G."/>
            <person name="Goode T."/>
            <person name="Graham J."/>
            <person name="Grandbois E."/>
            <person name="Grewal S."/>
            <person name="Gyaltsen K."/>
            <person name="Hafez N."/>
            <person name="Hagos B."/>
            <person name="Hall J."/>
            <person name="Henson C."/>
            <person name="Hollinger A."/>
            <person name="Honan T."/>
            <person name="Huard M.D."/>
            <person name="Hughes L."/>
            <person name="Hurhula B."/>
            <person name="Husby M.E."/>
            <person name="Kamat A."/>
            <person name="Kanga B."/>
            <person name="Kashin S."/>
            <person name="Khazanovich D."/>
            <person name="Kisner P."/>
            <person name="Lance K."/>
            <person name="Lara M."/>
            <person name="Lee W."/>
            <person name="Lennon N."/>
            <person name="Letendre F."/>
            <person name="LeVine R."/>
            <person name="Lipovsky A."/>
            <person name="Liu X."/>
            <person name="Liu J."/>
            <person name="Liu S."/>
            <person name="Lokyitsang T."/>
            <person name="Lokyitsang Y."/>
            <person name="Lubonja R."/>
            <person name="Lui A."/>
            <person name="MacDonald P."/>
            <person name="Magnisalis V."/>
            <person name="Maru K."/>
            <person name="Matthews C."/>
            <person name="McCusker W."/>
            <person name="McDonough S."/>
            <person name="Mehta T."/>
            <person name="Meldrim J."/>
            <person name="Meneus L."/>
            <person name="Mihai O."/>
            <person name="Mihalev A."/>
            <person name="Mihova T."/>
            <person name="Mittelman R."/>
            <person name="Mlenga V."/>
            <person name="Montmayeur A."/>
            <person name="Mulrain L."/>
            <person name="Navidi A."/>
            <person name="Naylor J."/>
            <person name="Negash T."/>
            <person name="Nguyen T."/>
            <person name="Nguyen N."/>
            <person name="Nicol R."/>
            <person name="Norbu C."/>
            <person name="Norbu N."/>
            <person name="Novod N."/>
            <person name="O'Neill B."/>
            <person name="Osman S."/>
            <person name="Markiewicz E."/>
            <person name="Oyono O.L."/>
            <person name="Patti C."/>
            <person name="Phunkhang P."/>
            <person name="Pierre F."/>
            <person name="Priest M."/>
            <person name="Raghuraman S."/>
            <person name="Rege F."/>
            <person name="Reyes R."/>
            <person name="Rise C."/>
            <person name="Rogov P."/>
            <person name="Ross K."/>
            <person name="Ryan E."/>
            <person name="Settipalli S."/>
            <person name="Shea T."/>
            <person name="Sherpa N."/>
            <person name="Shi L."/>
            <person name="Shih D."/>
            <person name="Sparrow T."/>
            <person name="Spaulding J."/>
            <person name="Stalker J."/>
            <person name="Stange-Thomann N."/>
            <person name="Stavropoulos S."/>
            <person name="Stone C."/>
            <person name="Strader C."/>
            <person name="Tesfaye S."/>
            <person name="Thomson T."/>
            <person name="Thoulutsang Y."/>
            <person name="Thoulutsang D."/>
            <person name="Topham K."/>
            <person name="Topping I."/>
            <person name="Tsamla T."/>
            <person name="Vassiliev H."/>
            <person name="Vo A."/>
            <person name="Wangchuk T."/>
            <person name="Wangdi T."/>
            <person name="Weiand M."/>
            <person name="Wilkinson J."/>
            <person name="Wilson A."/>
            <person name="Yadav S."/>
            <person name="Young G."/>
            <person name="Yu Q."/>
            <person name="Zembek L."/>
            <person name="Zhong D."/>
            <person name="Zimmer A."/>
            <person name="Zwirko Z."/>
            <person name="Jaffe D.B."/>
            <person name="Alvarez P."/>
            <person name="Brockman W."/>
            <person name="Butler J."/>
            <person name="Chin C."/>
            <person name="Gnerre S."/>
            <person name="MacCallum I."/>
            <person name="Graves J.A."/>
            <person name="Ponting C.P."/>
            <person name="Breen M."/>
            <person name="Samollow P.B."/>
            <person name="Lander E.S."/>
            <person name="Lindblad-Toh K."/>
        </authorList>
    </citation>
    <scope>NUCLEOTIDE SEQUENCE [LARGE SCALE GENOMIC DNA]</scope>
</reference>
<sequence length="103" mass="11722">MWRATTRCLAATPAQSWALLGPGIGRRKTQSGPEQDRVPSRHHISKRSGAIRPRPTQMPFGLLRVFFVVFTFSCFGTLISQHIASLLKYFNVFDPEDDDDDDW</sequence>
<evidence type="ECO:0000256" key="8">
    <source>
        <dbReference type="ARBA" id="ARBA00022837"/>
    </source>
</evidence>
<dbReference type="STRING" id="13616.ENSMODP00000015706"/>
<feature type="transmembrane region" description="Helical" evidence="15">
    <location>
        <begin position="62"/>
        <end position="84"/>
    </location>
</feature>
<dbReference type="Pfam" id="PF10161">
    <property type="entry name" value="DDDD"/>
    <property type="match status" value="1"/>
</dbReference>
<dbReference type="eggNOG" id="KOG4542">
    <property type="taxonomic scope" value="Eukaryota"/>
</dbReference>
<dbReference type="Proteomes" id="UP000002280">
    <property type="component" value="Chromosome 5"/>
</dbReference>
<evidence type="ECO:0000256" key="13">
    <source>
        <dbReference type="ARBA" id="ARBA00023136"/>
    </source>
</evidence>
<dbReference type="OMA" id="WRATTRC"/>
<keyword evidence="18" id="KW-1185">Reference proteome</keyword>
<evidence type="ECO:0000256" key="6">
    <source>
        <dbReference type="ARBA" id="ARBA00022692"/>
    </source>
</evidence>
<dbReference type="GeneTree" id="ENSGT00390000017489"/>
<dbReference type="PANTHER" id="PTHR33904:SF1">
    <property type="entry name" value="ESSENTIAL MCU REGULATOR, MITOCHONDRIAL"/>
    <property type="match status" value="1"/>
</dbReference>
<evidence type="ECO:0000256" key="9">
    <source>
        <dbReference type="ARBA" id="ARBA00022946"/>
    </source>
</evidence>
<gene>
    <name evidence="17" type="primary">LOC107649227</name>
</gene>
<accession>F6PLZ3</accession>
<dbReference type="GO" id="GO:1990246">
    <property type="term" value="C:uniplex complex"/>
    <property type="evidence" value="ECO:0000318"/>
    <property type="project" value="GO_Central"/>
</dbReference>
<keyword evidence="13 15" id="KW-0472">Membrane</keyword>
<keyword evidence="6 15" id="KW-0812">Transmembrane</keyword>
<keyword evidence="10 15" id="KW-1133">Transmembrane helix</keyword>
<dbReference type="GO" id="GO:0036444">
    <property type="term" value="P:calcium import into the mitochondrion"/>
    <property type="evidence" value="ECO:0000318"/>
    <property type="project" value="GO_Central"/>
</dbReference>
<keyword evidence="9 15" id="KW-0809">Transit peptide</keyword>
<evidence type="ECO:0000256" key="11">
    <source>
        <dbReference type="ARBA" id="ARBA00023065"/>
    </source>
</evidence>